<name>A0A6L2MHW3_TANCI</name>
<dbReference type="EMBL" id="BKCJ010006704">
    <property type="protein sequence ID" value="GEU73518.1"/>
    <property type="molecule type" value="Genomic_DNA"/>
</dbReference>
<gene>
    <name evidence="1" type="ORF">Tci_045496</name>
</gene>
<dbReference type="AlphaFoldDB" id="A0A6L2MHW3"/>
<protein>
    <submittedName>
        <fullName evidence="1">Uncharacterized protein</fullName>
    </submittedName>
</protein>
<organism evidence="1">
    <name type="scientific">Tanacetum cinerariifolium</name>
    <name type="common">Dalmatian daisy</name>
    <name type="synonym">Chrysanthemum cinerariifolium</name>
    <dbReference type="NCBI Taxonomy" id="118510"/>
    <lineage>
        <taxon>Eukaryota</taxon>
        <taxon>Viridiplantae</taxon>
        <taxon>Streptophyta</taxon>
        <taxon>Embryophyta</taxon>
        <taxon>Tracheophyta</taxon>
        <taxon>Spermatophyta</taxon>
        <taxon>Magnoliopsida</taxon>
        <taxon>eudicotyledons</taxon>
        <taxon>Gunneridae</taxon>
        <taxon>Pentapetalae</taxon>
        <taxon>asterids</taxon>
        <taxon>campanulids</taxon>
        <taxon>Asterales</taxon>
        <taxon>Asteraceae</taxon>
        <taxon>Asteroideae</taxon>
        <taxon>Anthemideae</taxon>
        <taxon>Anthemidinae</taxon>
        <taxon>Tanacetum</taxon>
    </lineage>
</organism>
<reference evidence="1" key="1">
    <citation type="journal article" date="2019" name="Sci. Rep.">
        <title>Draft genome of Tanacetum cinerariifolium, the natural source of mosquito coil.</title>
        <authorList>
            <person name="Yamashiro T."/>
            <person name="Shiraishi A."/>
            <person name="Satake H."/>
            <person name="Nakayama K."/>
        </authorList>
    </citation>
    <scope>NUCLEOTIDE SEQUENCE</scope>
</reference>
<accession>A0A6L2MHW3</accession>
<proteinExistence type="predicted"/>
<comment type="caution">
    <text evidence="1">The sequence shown here is derived from an EMBL/GenBank/DDBJ whole genome shotgun (WGS) entry which is preliminary data.</text>
</comment>
<sequence>MAGKQKKQPRIRDIRVIVKHASEFTARINTLRLSSALPKKMAGKQKKQPRIRFAVRTPPVNCKPVKKVLPCTSLVGSNDPDVILLDADDHDEEEEEVESARFVSKSCYEDDLT</sequence>
<evidence type="ECO:0000313" key="1">
    <source>
        <dbReference type="EMBL" id="GEU73518.1"/>
    </source>
</evidence>